<evidence type="ECO:0000313" key="1">
    <source>
        <dbReference type="EMBL" id="KAK2084762.1"/>
    </source>
</evidence>
<evidence type="ECO:0000313" key="2">
    <source>
        <dbReference type="Proteomes" id="UP001266305"/>
    </source>
</evidence>
<keyword evidence="2" id="KW-1185">Reference proteome</keyword>
<organism evidence="1 2">
    <name type="scientific">Saguinus oedipus</name>
    <name type="common">Cotton-top tamarin</name>
    <name type="synonym">Oedipomidas oedipus</name>
    <dbReference type="NCBI Taxonomy" id="9490"/>
    <lineage>
        <taxon>Eukaryota</taxon>
        <taxon>Metazoa</taxon>
        <taxon>Chordata</taxon>
        <taxon>Craniata</taxon>
        <taxon>Vertebrata</taxon>
        <taxon>Euteleostomi</taxon>
        <taxon>Mammalia</taxon>
        <taxon>Eutheria</taxon>
        <taxon>Euarchontoglires</taxon>
        <taxon>Primates</taxon>
        <taxon>Haplorrhini</taxon>
        <taxon>Platyrrhini</taxon>
        <taxon>Cebidae</taxon>
        <taxon>Callitrichinae</taxon>
        <taxon>Saguinus</taxon>
    </lineage>
</organism>
<comment type="caution">
    <text evidence="1">The sequence shown here is derived from an EMBL/GenBank/DDBJ whole genome shotgun (WGS) entry which is preliminary data.</text>
</comment>
<protein>
    <submittedName>
        <fullName evidence="1">Uncharacterized protein</fullName>
    </submittedName>
</protein>
<reference evidence="1 2" key="1">
    <citation type="submission" date="2023-05" db="EMBL/GenBank/DDBJ databases">
        <title>B98-5 Cell Line De Novo Hybrid Assembly: An Optical Mapping Approach.</title>
        <authorList>
            <person name="Kananen K."/>
            <person name="Auerbach J.A."/>
            <person name="Kautto E."/>
            <person name="Blachly J.S."/>
        </authorList>
    </citation>
    <scope>NUCLEOTIDE SEQUENCE [LARGE SCALE GENOMIC DNA]</scope>
    <source>
        <strain evidence="1">B95-8</strain>
        <tissue evidence="1">Cell line</tissue>
    </source>
</reference>
<proteinExistence type="predicted"/>
<dbReference type="Proteomes" id="UP001266305">
    <property type="component" value="Unassembled WGS sequence"/>
</dbReference>
<gene>
    <name evidence="1" type="ORF">P7K49_037795</name>
</gene>
<accession>A0ABQ9TJ58</accession>
<name>A0ABQ9TJ58_SAGOE</name>
<dbReference type="EMBL" id="JASSZA010000022">
    <property type="protein sequence ID" value="KAK2084762.1"/>
    <property type="molecule type" value="Genomic_DNA"/>
</dbReference>
<sequence length="104" mass="12385">MISGRIRSMAIRHFGELLREMSQYIWMLNDVVLRGLVPLILFLEDDEQRVANKEIKSEGEVKKKKEGRKTFGGRMAFINLIFWLTEEFKDSKIVKKFKDSEWIF</sequence>